<reference evidence="3" key="1">
    <citation type="submission" date="2011-07" db="EMBL/GenBank/DDBJ databases">
        <title>Divergent evolution of antigenic variation in African trypanosomes.</title>
        <authorList>
            <person name="Jackson A.P."/>
            <person name="Berry A."/>
            <person name="Allison H.C."/>
            <person name="Burton P."/>
            <person name="Anderson J."/>
            <person name="Aslett M."/>
            <person name="Brown R."/>
            <person name="Corton N."/>
            <person name="Harris D."/>
            <person name="Hauser H."/>
            <person name="Gamble J."/>
            <person name="Gilderthorp R."/>
            <person name="McQuillan J."/>
            <person name="Quail M.A."/>
            <person name="Sanders M."/>
            <person name="Van Tonder A."/>
            <person name="Ginger M.L."/>
            <person name="Donelson J.E."/>
            <person name="Field M.C."/>
            <person name="Barry J.D."/>
            <person name="Berriman M."/>
            <person name="Hertz-Fowler C."/>
        </authorList>
    </citation>
    <scope>NUCLEOTIDE SEQUENCE [LARGE SCALE GENOMIC DNA]</scope>
    <source>
        <strain evidence="3">IL3000</strain>
    </source>
</reference>
<gene>
    <name evidence="2" type="ORF">TCIL3000_0_16680</name>
</gene>
<sequence>MLRSRILPLLTSALSCTGQVRFTHDEETGNTKRKVNLDDDERWLEAEFDEKLRSPEERYAHERQREIMKSLIKKMRNEHKQHVESTLNARDTQINDLKQQIHAMEKKIQDITQKPPQE</sequence>
<protein>
    <submittedName>
        <fullName evidence="2">Uncharacterized protein</fullName>
    </submittedName>
</protein>
<dbReference type="OMA" id="YAHERQR"/>
<proteinExistence type="predicted"/>
<keyword evidence="1" id="KW-0175">Coiled coil</keyword>
<feature type="coiled-coil region" evidence="1">
    <location>
        <begin position="87"/>
        <end position="114"/>
    </location>
</feature>
<dbReference type="PROSITE" id="PS51257">
    <property type="entry name" value="PROKAR_LIPOPROTEIN"/>
    <property type="match status" value="1"/>
</dbReference>
<reference evidence="2 3" key="2">
    <citation type="journal article" date="2012" name="Proc. Natl. Acad. Sci. U.S.A.">
        <title>Antigenic diversity is generated by distinct evolutionary mechanisms in African trypanosome species.</title>
        <authorList>
            <person name="Jackson A.P."/>
            <person name="Berry A."/>
            <person name="Aslett M."/>
            <person name="Allison H.C."/>
            <person name="Burton P."/>
            <person name="Vavrova-Anderson J."/>
            <person name="Brown R."/>
            <person name="Browne H."/>
            <person name="Corton N."/>
            <person name="Hauser H."/>
            <person name="Gamble J."/>
            <person name="Gilderthorp R."/>
            <person name="Marcello L."/>
            <person name="McQuillan J."/>
            <person name="Otto T.D."/>
            <person name="Quail M.A."/>
            <person name="Sanders M.J."/>
            <person name="van Tonder A."/>
            <person name="Ginger M.L."/>
            <person name="Field M.C."/>
            <person name="Barry J.D."/>
            <person name="Hertz-Fowler C."/>
            <person name="Berriman M."/>
        </authorList>
    </citation>
    <scope>NUCLEOTIDE SEQUENCE [LARGE SCALE GENOMIC DNA]</scope>
    <source>
        <strain evidence="2 3">IL3000</strain>
    </source>
</reference>
<comment type="caution">
    <text evidence="2">The sequence shown here is derived from an EMBL/GenBank/DDBJ whole genome shotgun (WGS) entry which is preliminary data.</text>
</comment>
<name>F9WHH4_TRYCI</name>
<dbReference type="AlphaFoldDB" id="F9WHH4"/>
<evidence type="ECO:0000313" key="3">
    <source>
        <dbReference type="Proteomes" id="UP000000702"/>
    </source>
</evidence>
<dbReference type="EMBL" id="CAEQ01002437">
    <property type="protein sequence ID" value="CCD16767.1"/>
    <property type="molecule type" value="Genomic_DNA"/>
</dbReference>
<organism evidence="2 3">
    <name type="scientific">Trypanosoma congolense (strain IL3000)</name>
    <dbReference type="NCBI Taxonomy" id="1068625"/>
    <lineage>
        <taxon>Eukaryota</taxon>
        <taxon>Discoba</taxon>
        <taxon>Euglenozoa</taxon>
        <taxon>Kinetoplastea</taxon>
        <taxon>Metakinetoplastina</taxon>
        <taxon>Trypanosomatida</taxon>
        <taxon>Trypanosomatidae</taxon>
        <taxon>Trypanosoma</taxon>
        <taxon>Nannomonas</taxon>
    </lineage>
</organism>
<evidence type="ECO:0000313" key="2">
    <source>
        <dbReference type="EMBL" id="CCD16767.1"/>
    </source>
</evidence>
<dbReference type="Proteomes" id="UP000000702">
    <property type="component" value="Unassembled WGS sequence"/>
</dbReference>
<accession>F9WHH4</accession>
<keyword evidence="3" id="KW-1185">Reference proteome</keyword>
<evidence type="ECO:0000256" key="1">
    <source>
        <dbReference type="SAM" id="Coils"/>
    </source>
</evidence>